<feature type="non-terminal residue" evidence="2">
    <location>
        <position position="1"/>
    </location>
</feature>
<dbReference type="Proteomes" id="UP000543804">
    <property type="component" value="Unassembled WGS sequence"/>
</dbReference>
<dbReference type="InterPro" id="IPR010090">
    <property type="entry name" value="Phage_tape_meas"/>
</dbReference>
<dbReference type="RefSeq" id="WP_170078043.1">
    <property type="nucleotide sequence ID" value="NZ_JABAFA010000066.1"/>
</dbReference>
<evidence type="ECO:0000256" key="1">
    <source>
        <dbReference type="SAM" id="MobiDB-lite"/>
    </source>
</evidence>
<accession>A0A848BCQ0</accession>
<evidence type="ECO:0000313" key="3">
    <source>
        <dbReference type="Proteomes" id="UP000543804"/>
    </source>
</evidence>
<dbReference type="AlphaFoldDB" id="A0A848BCQ0"/>
<protein>
    <submittedName>
        <fullName evidence="2">Phage tail tape measure protein</fullName>
    </submittedName>
</protein>
<proteinExistence type="predicted"/>
<feature type="region of interest" description="Disordered" evidence="1">
    <location>
        <begin position="201"/>
        <end position="231"/>
    </location>
</feature>
<dbReference type="NCBIfam" id="TIGR01760">
    <property type="entry name" value="tape_meas_TP901"/>
    <property type="match status" value="1"/>
</dbReference>
<reference evidence="2 3" key="1">
    <citation type="submission" date="2020-04" db="EMBL/GenBank/DDBJ databases">
        <authorList>
            <person name="Hitch T.C.A."/>
            <person name="Wylensek D."/>
            <person name="Clavel T."/>
        </authorList>
    </citation>
    <scope>NUCLEOTIDE SEQUENCE [LARGE SCALE GENOMIC DNA]</scope>
    <source>
        <strain evidence="2 3">PG-130-P53-12</strain>
    </source>
</reference>
<organism evidence="2 3">
    <name type="scientific">Selenomonas bovis</name>
    <dbReference type="NCBI Taxonomy" id="416586"/>
    <lineage>
        <taxon>Bacteria</taxon>
        <taxon>Bacillati</taxon>
        <taxon>Bacillota</taxon>
        <taxon>Negativicutes</taxon>
        <taxon>Selenomonadales</taxon>
        <taxon>Selenomonadaceae</taxon>
        <taxon>Selenomonas</taxon>
    </lineage>
</organism>
<comment type="caution">
    <text evidence="2">The sequence shown here is derived from an EMBL/GenBank/DDBJ whole genome shotgun (WGS) entry which is preliminary data.</text>
</comment>
<keyword evidence="3" id="KW-1185">Reference proteome</keyword>
<dbReference type="EMBL" id="JABAFA010000066">
    <property type="protein sequence ID" value="NMD99844.1"/>
    <property type="molecule type" value="Genomic_DNA"/>
</dbReference>
<evidence type="ECO:0000313" key="2">
    <source>
        <dbReference type="EMBL" id="NMD99844.1"/>
    </source>
</evidence>
<gene>
    <name evidence="2" type="ORF">HF878_10335</name>
</gene>
<sequence>YAASIAGQEAMSGLLAIMNASEGDFKKVANAIDHADGAAEKMAKTRMDNLAGDIELVGGAWDQFIQTIMKGGVSGGLRSVVQEAGSTMDFLNEHIKDGLDFGDVFALAGKLVTDLKNKFIEFDGVGSILAGGALAAGLYKIVGLTRKAVDAVKGLAGMRKGGTIPGQSSTSSVGEMVVNAATVIVNGKSIAGGGVSPGKNSGGVIFGPDGRPIQSGGRTQAPASPPRRDKVPRANAKALGGAGALAAIFGAMDVYSAHSQNSTLMEEAVWGVKQASENIEELTKNGGSQEQWQSALDEYTKANDYRAQVEHDNRMREGDAIGGALGSTVGTVLGGAIGSFAGPAGTVIGMTAGGILGEIAGKRIGSWLSDYNVQNTVTFEKIAQWLNPKEKDPIGFDISGKTVPVDIVGDSIGIKDTTKDASGPFGLQTDLSAIGPHAFDTPRDTSQDFGITDMQNMYTTGMFGGMQEEAQEAASASADAFSEASASISTDFENTGAQATATADNIQMDMLGSAQGSQDAWSSFPSWYDASVAVPTSDAAAECGADVSDSFETSASNTQGAWSGVGGFFSGLFASIKSGAASCAASVAQSMASAAASARAGGHTNIAAGLDWIGSKAAWFGGVSYPHKAIGTSFAPGGWTEINEHGGEIVDLPTGSRVYPHATTLSMLKDTFESNLPTAIPVSAPSVSVDLPRTQSDAEATQVVITGNSFIVREEADIDKIAYKLLTLMQESRANMNPVEGVLA</sequence>
<name>A0A848BCQ0_9FIRM</name>